<feature type="signal peptide" evidence="1">
    <location>
        <begin position="1"/>
        <end position="20"/>
    </location>
</feature>
<keyword evidence="3" id="KW-1185">Reference proteome</keyword>
<dbReference type="Proteomes" id="UP000094412">
    <property type="component" value="Unassembled WGS sequence"/>
</dbReference>
<feature type="chain" id="PRO_5008659343" description="Signal recognition particle" evidence="1">
    <location>
        <begin position="21"/>
        <end position="105"/>
    </location>
</feature>
<comment type="caution">
    <text evidence="2">The sequence shown here is derived from an EMBL/GenBank/DDBJ whole genome shotgun (WGS) entry which is preliminary data.</text>
</comment>
<evidence type="ECO:0000313" key="3">
    <source>
        <dbReference type="Proteomes" id="UP000094412"/>
    </source>
</evidence>
<evidence type="ECO:0000256" key="1">
    <source>
        <dbReference type="SAM" id="SignalP"/>
    </source>
</evidence>
<dbReference type="OrthoDB" id="8100822at2"/>
<keyword evidence="1" id="KW-0732">Signal</keyword>
<dbReference type="AlphaFoldDB" id="A0A1C2DEF8"/>
<dbReference type="RefSeq" id="WP_024923222.1">
    <property type="nucleotide sequence ID" value="NZ_MDEO01000036.1"/>
</dbReference>
<name>A0A1C2DEF8_9HYPH</name>
<dbReference type="EMBL" id="MDEO01000036">
    <property type="protein sequence ID" value="OCX13152.1"/>
    <property type="molecule type" value="Genomic_DNA"/>
</dbReference>
<evidence type="ECO:0000313" key="2">
    <source>
        <dbReference type="EMBL" id="OCX13152.1"/>
    </source>
</evidence>
<gene>
    <name evidence="2" type="ORF">QV13_26860</name>
</gene>
<protein>
    <recommendedName>
        <fullName evidence="4">Signal recognition particle</fullName>
    </recommendedName>
</protein>
<sequence>MKLRYFGCCVLTLVVTEARAAASYEVVSNVGSVLAAEEFCGLNYDQPAIAAYIEKNVPADDMTFASSLNMQVIGVKAFQKEMSASQKTAHCTQIARVAKSYGFTK</sequence>
<evidence type="ECO:0008006" key="4">
    <source>
        <dbReference type="Google" id="ProtNLM"/>
    </source>
</evidence>
<accession>A0A1C2DEF8</accession>
<proteinExistence type="predicted"/>
<organism evidence="2 3">
    <name type="scientific">Mesorhizobium hungaricum</name>
    <dbReference type="NCBI Taxonomy" id="1566387"/>
    <lineage>
        <taxon>Bacteria</taxon>
        <taxon>Pseudomonadati</taxon>
        <taxon>Pseudomonadota</taxon>
        <taxon>Alphaproteobacteria</taxon>
        <taxon>Hyphomicrobiales</taxon>
        <taxon>Phyllobacteriaceae</taxon>
        <taxon>Mesorhizobium</taxon>
    </lineage>
</organism>
<reference evidence="2 3" key="1">
    <citation type="submission" date="2016-08" db="EMBL/GenBank/DDBJ databases">
        <title>Whole genome sequence of Mesorhizobium sp. strain UASWS1009 isolated from industrial sewage.</title>
        <authorList>
            <person name="Crovadore J."/>
            <person name="Calmin G."/>
            <person name="Chablais R."/>
            <person name="Cochard B."/>
            <person name="Lefort F."/>
        </authorList>
    </citation>
    <scope>NUCLEOTIDE SEQUENCE [LARGE SCALE GENOMIC DNA]</scope>
    <source>
        <strain evidence="2 3">UASWS1009</strain>
    </source>
</reference>